<evidence type="ECO:0000313" key="1">
    <source>
        <dbReference type="EMBL" id="KAF2462545.1"/>
    </source>
</evidence>
<protein>
    <submittedName>
        <fullName evidence="1">Uncharacterized protein</fullName>
    </submittedName>
</protein>
<dbReference type="Proteomes" id="UP000799755">
    <property type="component" value="Unassembled WGS sequence"/>
</dbReference>
<evidence type="ECO:0000313" key="2">
    <source>
        <dbReference type="Proteomes" id="UP000799755"/>
    </source>
</evidence>
<accession>A0ACB6Q8Q4</accession>
<reference evidence="1" key="1">
    <citation type="journal article" date="2020" name="Stud. Mycol.">
        <title>101 Dothideomycetes genomes: a test case for predicting lifestyles and emergence of pathogens.</title>
        <authorList>
            <person name="Haridas S."/>
            <person name="Albert R."/>
            <person name="Binder M."/>
            <person name="Bloem J."/>
            <person name="Labutti K."/>
            <person name="Salamov A."/>
            <person name="Andreopoulos B."/>
            <person name="Baker S."/>
            <person name="Barry K."/>
            <person name="Bills G."/>
            <person name="Bluhm B."/>
            <person name="Cannon C."/>
            <person name="Castanera R."/>
            <person name="Culley D."/>
            <person name="Daum C."/>
            <person name="Ezra D."/>
            <person name="Gonzalez J."/>
            <person name="Henrissat B."/>
            <person name="Kuo A."/>
            <person name="Liang C."/>
            <person name="Lipzen A."/>
            <person name="Lutzoni F."/>
            <person name="Magnuson J."/>
            <person name="Mondo S."/>
            <person name="Nolan M."/>
            <person name="Ohm R."/>
            <person name="Pangilinan J."/>
            <person name="Park H.-J."/>
            <person name="Ramirez L."/>
            <person name="Alfaro M."/>
            <person name="Sun H."/>
            <person name="Tritt A."/>
            <person name="Yoshinaga Y."/>
            <person name="Zwiers L.-H."/>
            <person name="Turgeon B."/>
            <person name="Goodwin S."/>
            <person name="Spatafora J."/>
            <person name="Crous P."/>
            <person name="Grigoriev I."/>
        </authorList>
    </citation>
    <scope>NUCLEOTIDE SEQUENCE</scope>
    <source>
        <strain evidence="1">ATCC 200398</strain>
    </source>
</reference>
<name>A0ACB6Q8Q4_9PLEO</name>
<organism evidence="1 2">
    <name type="scientific">Lindgomyces ingoldianus</name>
    <dbReference type="NCBI Taxonomy" id="673940"/>
    <lineage>
        <taxon>Eukaryota</taxon>
        <taxon>Fungi</taxon>
        <taxon>Dikarya</taxon>
        <taxon>Ascomycota</taxon>
        <taxon>Pezizomycotina</taxon>
        <taxon>Dothideomycetes</taxon>
        <taxon>Pleosporomycetidae</taxon>
        <taxon>Pleosporales</taxon>
        <taxon>Lindgomycetaceae</taxon>
        <taxon>Lindgomyces</taxon>
    </lineage>
</organism>
<keyword evidence="2" id="KW-1185">Reference proteome</keyword>
<sequence>MKDARELFCWKGRQKELALALWEALGDPSSERVELEDALLNVLALFIFEPVGDQPFSSGFVHFLAVLGIDATARRLRRAKHYSYMLAGVAYCIRVLGVEKLLPSAERSKQTDEDRERFLAKRVKYLADSSYSLISQVISLLAYGKHVALTDGNLGSAYWSKDKKIFYLNSRP</sequence>
<dbReference type="EMBL" id="MU003581">
    <property type="protein sequence ID" value="KAF2462545.1"/>
    <property type="molecule type" value="Genomic_DNA"/>
</dbReference>
<comment type="caution">
    <text evidence="1">The sequence shown here is derived from an EMBL/GenBank/DDBJ whole genome shotgun (WGS) entry which is preliminary data.</text>
</comment>
<proteinExistence type="predicted"/>
<feature type="non-terminal residue" evidence="1">
    <location>
        <position position="172"/>
    </location>
</feature>
<gene>
    <name evidence="1" type="ORF">BDR25DRAFT_173327</name>
</gene>